<reference evidence="3" key="1">
    <citation type="submission" date="2016-10" db="EMBL/GenBank/DDBJ databases">
        <authorList>
            <person name="Varghese N."/>
            <person name="Submissions S."/>
        </authorList>
    </citation>
    <scope>NUCLEOTIDE SEQUENCE [LARGE SCALE GENOMIC DNA]</scope>
    <source>
        <strain evidence="3">JCM 21621</strain>
    </source>
</reference>
<accession>A0A1G9YPS2</accession>
<dbReference type="RefSeq" id="WP_084313149.1">
    <property type="nucleotide sequence ID" value="NZ_FNIJ01000001.1"/>
</dbReference>
<gene>
    <name evidence="2" type="ORF">SAMN05216193_101135</name>
</gene>
<name>A0A1G9YPS2_9PSED</name>
<feature type="signal peptide" evidence="1">
    <location>
        <begin position="1"/>
        <end position="23"/>
    </location>
</feature>
<organism evidence="2 3">
    <name type="scientific">Pseudomonas jinjuensis</name>
    <dbReference type="NCBI Taxonomy" id="198616"/>
    <lineage>
        <taxon>Bacteria</taxon>
        <taxon>Pseudomonadati</taxon>
        <taxon>Pseudomonadota</taxon>
        <taxon>Gammaproteobacteria</taxon>
        <taxon>Pseudomonadales</taxon>
        <taxon>Pseudomonadaceae</taxon>
        <taxon>Pseudomonas</taxon>
    </lineage>
</organism>
<evidence type="ECO:0000313" key="3">
    <source>
        <dbReference type="Proteomes" id="UP000242957"/>
    </source>
</evidence>
<dbReference type="Proteomes" id="UP000242957">
    <property type="component" value="Unassembled WGS sequence"/>
</dbReference>
<protein>
    <submittedName>
        <fullName evidence="2">Uncharacterized protein</fullName>
    </submittedName>
</protein>
<proteinExistence type="predicted"/>
<dbReference type="InterPro" id="IPR029045">
    <property type="entry name" value="ClpP/crotonase-like_dom_sf"/>
</dbReference>
<feature type="chain" id="PRO_5017481037" evidence="1">
    <location>
        <begin position="24"/>
        <end position="209"/>
    </location>
</feature>
<evidence type="ECO:0000313" key="2">
    <source>
        <dbReference type="EMBL" id="SDN10541.1"/>
    </source>
</evidence>
<keyword evidence="3" id="KW-1185">Reference proteome</keyword>
<evidence type="ECO:0000256" key="1">
    <source>
        <dbReference type="SAM" id="SignalP"/>
    </source>
</evidence>
<sequence length="209" mass="22075">MPSRAFRAALIALSALCSTLAMARVDVRPAQHKSLGPVLAVRVSEDIAPGDYEALIRGIRENPGKYEKKLVLLDSIGGSVAEAIRMGRLLRDSGFDALVPANAVCQGACVYLLAAGNARTVRGHVGLHRPYYPAGDSAAASAHGTSRYSPAAYLREMDVSASLLEDMNGIAPHDMRVLSPGELARYRLVALPRRSAGAGETGLQAGLKQ</sequence>
<dbReference type="OrthoDB" id="6987066at2"/>
<keyword evidence="1" id="KW-0732">Signal</keyword>
<dbReference type="STRING" id="198616.SAMN05216193_101135"/>
<dbReference type="SUPFAM" id="SSF52096">
    <property type="entry name" value="ClpP/crotonase"/>
    <property type="match status" value="1"/>
</dbReference>
<dbReference type="AlphaFoldDB" id="A0A1G9YPS2"/>
<dbReference type="EMBL" id="FNIJ01000001">
    <property type="protein sequence ID" value="SDN10541.1"/>
    <property type="molecule type" value="Genomic_DNA"/>
</dbReference>